<gene>
    <name evidence="2" type="ORF">RhiirC2_800249</name>
</gene>
<dbReference type="Proteomes" id="UP000233469">
    <property type="component" value="Unassembled WGS sequence"/>
</dbReference>
<name>A0A2N1M3X4_9GLOM</name>
<reference evidence="2 3" key="2">
    <citation type="submission" date="2017-10" db="EMBL/GenBank/DDBJ databases">
        <title>Extensive intraspecific genome diversity in a model arbuscular mycorrhizal fungus.</title>
        <authorList>
            <person name="Chen E.C.H."/>
            <person name="Morin E."/>
            <person name="Baudet D."/>
            <person name="Noel J."/>
            <person name="Ndikumana S."/>
            <person name="Charron P."/>
            <person name="St-Onge C."/>
            <person name="Giorgi J."/>
            <person name="Grigoriev I.V."/>
            <person name="Roux C."/>
            <person name="Martin F.M."/>
            <person name="Corradi N."/>
        </authorList>
    </citation>
    <scope>NUCLEOTIDE SEQUENCE [LARGE SCALE GENOMIC DNA]</scope>
    <source>
        <strain evidence="2 3">C2</strain>
    </source>
</reference>
<dbReference type="AlphaFoldDB" id="A0A2N1M3X4"/>
<protein>
    <submittedName>
        <fullName evidence="2">Uncharacterized protein</fullName>
    </submittedName>
</protein>
<reference evidence="2 3" key="1">
    <citation type="submission" date="2016-04" db="EMBL/GenBank/DDBJ databases">
        <title>Genome analyses suggest a sexual origin of heterokaryosis in a supposedly ancient asexual fungus.</title>
        <authorList>
            <person name="Ropars J."/>
            <person name="Sedzielewska K."/>
            <person name="Noel J."/>
            <person name="Charron P."/>
            <person name="Farinelli L."/>
            <person name="Marton T."/>
            <person name="Kruger M."/>
            <person name="Pelin A."/>
            <person name="Brachmann A."/>
            <person name="Corradi N."/>
        </authorList>
    </citation>
    <scope>NUCLEOTIDE SEQUENCE [LARGE SCALE GENOMIC DNA]</scope>
    <source>
        <strain evidence="2 3">C2</strain>
    </source>
</reference>
<evidence type="ECO:0000313" key="2">
    <source>
        <dbReference type="EMBL" id="PKK56333.1"/>
    </source>
</evidence>
<proteinExistence type="predicted"/>
<evidence type="ECO:0000256" key="1">
    <source>
        <dbReference type="SAM" id="Coils"/>
    </source>
</evidence>
<dbReference type="VEuPathDB" id="FungiDB:FUN_004516"/>
<comment type="caution">
    <text evidence="2">The sequence shown here is derived from an EMBL/GenBank/DDBJ whole genome shotgun (WGS) entry which is preliminary data.</text>
</comment>
<dbReference type="EMBL" id="LLXL01005804">
    <property type="protein sequence ID" value="PKK56333.1"/>
    <property type="molecule type" value="Genomic_DNA"/>
</dbReference>
<sequence length="135" mass="15387">MSVIGDSHHIDVMNHRLSSDLIFIFASKITELRKKNTKVKAENIEVKAKNAKLKHTLEEHNDACKSTTKNLIRNPQTVTNNSKKREFITNNSDGINGYENSGNKQWFKQKKNNKLSCLFCNQSLLNSLPKSCLII</sequence>
<accession>A0A2N1M3X4</accession>
<feature type="coiled-coil region" evidence="1">
    <location>
        <begin position="29"/>
        <end position="70"/>
    </location>
</feature>
<evidence type="ECO:0000313" key="3">
    <source>
        <dbReference type="Proteomes" id="UP000233469"/>
    </source>
</evidence>
<keyword evidence="1" id="KW-0175">Coiled coil</keyword>
<organism evidence="2 3">
    <name type="scientific">Rhizophagus irregularis</name>
    <dbReference type="NCBI Taxonomy" id="588596"/>
    <lineage>
        <taxon>Eukaryota</taxon>
        <taxon>Fungi</taxon>
        <taxon>Fungi incertae sedis</taxon>
        <taxon>Mucoromycota</taxon>
        <taxon>Glomeromycotina</taxon>
        <taxon>Glomeromycetes</taxon>
        <taxon>Glomerales</taxon>
        <taxon>Glomeraceae</taxon>
        <taxon>Rhizophagus</taxon>
    </lineage>
</organism>